<dbReference type="GO" id="GO:0003700">
    <property type="term" value="F:DNA-binding transcription factor activity"/>
    <property type="evidence" value="ECO:0007669"/>
    <property type="project" value="TreeGrafter"/>
</dbReference>
<organism evidence="5 6">
    <name type="scientific">Gelidibacter algens</name>
    <dbReference type="NCBI Taxonomy" id="49280"/>
    <lineage>
        <taxon>Bacteria</taxon>
        <taxon>Pseudomonadati</taxon>
        <taxon>Bacteroidota</taxon>
        <taxon>Flavobacteriia</taxon>
        <taxon>Flavobacteriales</taxon>
        <taxon>Flavobacteriaceae</taxon>
        <taxon>Gelidibacter</taxon>
    </lineage>
</organism>
<keyword evidence="1" id="KW-0805">Transcription regulation</keyword>
<dbReference type="SUPFAM" id="SSF53822">
    <property type="entry name" value="Periplasmic binding protein-like I"/>
    <property type="match status" value="1"/>
</dbReference>
<dbReference type="SUPFAM" id="SSF47413">
    <property type="entry name" value="lambda repressor-like DNA-binding domains"/>
    <property type="match status" value="1"/>
</dbReference>
<dbReference type="Gene3D" id="3.40.50.2300">
    <property type="match status" value="2"/>
</dbReference>
<evidence type="ECO:0000313" key="5">
    <source>
        <dbReference type="EMBL" id="RAJ27675.1"/>
    </source>
</evidence>
<dbReference type="AlphaFoldDB" id="A0A327SGI1"/>
<dbReference type="EMBL" id="QLLQ01000001">
    <property type="protein sequence ID" value="RAJ27675.1"/>
    <property type="molecule type" value="Genomic_DNA"/>
</dbReference>
<dbReference type="PANTHER" id="PTHR30146">
    <property type="entry name" value="LACI-RELATED TRANSCRIPTIONAL REPRESSOR"/>
    <property type="match status" value="1"/>
</dbReference>
<dbReference type="GO" id="GO:0000976">
    <property type="term" value="F:transcription cis-regulatory region binding"/>
    <property type="evidence" value="ECO:0007669"/>
    <property type="project" value="TreeGrafter"/>
</dbReference>
<dbReference type="Pfam" id="PF00356">
    <property type="entry name" value="LacI"/>
    <property type="match status" value="1"/>
</dbReference>
<evidence type="ECO:0000256" key="1">
    <source>
        <dbReference type="ARBA" id="ARBA00023015"/>
    </source>
</evidence>
<dbReference type="PANTHER" id="PTHR30146:SF109">
    <property type="entry name" value="HTH-TYPE TRANSCRIPTIONAL REGULATOR GALS"/>
    <property type="match status" value="1"/>
</dbReference>
<accession>A0A327SGI1</accession>
<comment type="caution">
    <text evidence="5">The sequence shown here is derived from an EMBL/GenBank/DDBJ whole genome shotgun (WGS) entry which is preliminary data.</text>
</comment>
<dbReference type="Gene3D" id="1.10.260.40">
    <property type="entry name" value="lambda repressor-like DNA-binding domains"/>
    <property type="match status" value="1"/>
</dbReference>
<dbReference type="Pfam" id="PF13377">
    <property type="entry name" value="Peripla_BP_3"/>
    <property type="match status" value="1"/>
</dbReference>
<dbReference type="CDD" id="cd06267">
    <property type="entry name" value="PBP1_LacI_sugar_binding-like"/>
    <property type="match status" value="1"/>
</dbReference>
<name>A0A327SGI1_9FLAO</name>
<dbReference type="Proteomes" id="UP000248987">
    <property type="component" value="Unassembled WGS sequence"/>
</dbReference>
<evidence type="ECO:0000259" key="4">
    <source>
        <dbReference type="PROSITE" id="PS50932"/>
    </source>
</evidence>
<dbReference type="SMART" id="SM00354">
    <property type="entry name" value="HTH_LACI"/>
    <property type="match status" value="1"/>
</dbReference>
<reference evidence="5 6" key="1">
    <citation type="submission" date="2018-06" db="EMBL/GenBank/DDBJ databases">
        <title>Genomic Encyclopedia of Archaeal and Bacterial Type Strains, Phase II (KMG-II): from individual species to whole genera.</title>
        <authorList>
            <person name="Goeker M."/>
        </authorList>
    </citation>
    <scope>NUCLEOTIDE SEQUENCE [LARGE SCALE GENOMIC DNA]</scope>
    <source>
        <strain evidence="5 6">DSM 12408</strain>
    </source>
</reference>
<evidence type="ECO:0000256" key="3">
    <source>
        <dbReference type="ARBA" id="ARBA00023163"/>
    </source>
</evidence>
<keyword evidence="6" id="KW-1185">Reference proteome</keyword>
<dbReference type="InterPro" id="IPR000843">
    <property type="entry name" value="HTH_LacI"/>
</dbReference>
<keyword evidence="2" id="KW-0238">DNA-binding</keyword>
<protein>
    <submittedName>
        <fullName evidence="5">LacI family transcriptional regulator</fullName>
    </submittedName>
</protein>
<sequence length="349" mass="39375">MPTFVLFHMKNRRITLKDLAQDLNLSASTISRALDNHPAISVSTKKIVQKKAEELGFIPNSIASSFRTKKTKSLGIIVPRIDIHFHSLVISGIEDFAYKNGYNVTIFQSKDSLKREKEIVKILQNRMVDGIIACLSIETKKCDHFKKFEKLGVPLVFYDRVPTDFDANKIIINDFESAFTATEHLIASGCKKIGHVAGSQETNIFKLRLEGFKAALVKHDLPIQEDFILHTKNLGYDEGVNCANRFLELPELPDGVFCANDYTAVSLIQVFRKADIKIPQQVAIAGFSNYPISKIIEPHLTTINDCAFQMGESSAKLLIRQIEDKDDFVNSETITIRTELIVRESTRRD</sequence>
<dbReference type="CDD" id="cd01392">
    <property type="entry name" value="HTH_LacI"/>
    <property type="match status" value="1"/>
</dbReference>
<proteinExistence type="predicted"/>
<dbReference type="PROSITE" id="PS50932">
    <property type="entry name" value="HTH_LACI_2"/>
    <property type="match status" value="1"/>
</dbReference>
<dbReference type="InterPro" id="IPR028082">
    <property type="entry name" value="Peripla_BP_I"/>
</dbReference>
<dbReference type="InterPro" id="IPR010982">
    <property type="entry name" value="Lambda_DNA-bd_dom_sf"/>
</dbReference>
<keyword evidence="3" id="KW-0804">Transcription</keyword>
<dbReference type="InterPro" id="IPR046335">
    <property type="entry name" value="LacI/GalR-like_sensor"/>
</dbReference>
<evidence type="ECO:0000256" key="2">
    <source>
        <dbReference type="ARBA" id="ARBA00023125"/>
    </source>
</evidence>
<evidence type="ECO:0000313" key="6">
    <source>
        <dbReference type="Proteomes" id="UP000248987"/>
    </source>
</evidence>
<gene>
    <name evidence="5" type="ORF">LX77_00249</name>
</gene>
<feature type="domain" description="HTH lacI-type" evidence="4">
    <location>
        <begin position="14"/>
        <end position="68"/>
    </location>
</feature>